<reference evidence="1" key="2">
    <citation type="journal article" date="2015" name="Data Brief">
        <title>Shoot transcriptome of the giant reed, Arundo donax.</title>
        <authorList>
            <person name="Barrero R.A."/>
            <person name="Guerrero F.D."/>
            <person name="Moolhuijzen P."/>
            <person name="Goolsby J.A."/>
            <person name="Tidwell J."/>
            <person name="Bellgard S.E."/>
            <person name="Bellgard M.I."/>
        </authorList>
    </citation>
    <scope>NUCLEOTIDE SEQUENCE</scope>
    <source>
        <tissue evidence="1">Shoot tissue taken approximately 20 cm above the soil surface</tissue>
    </source>
</reference>
<evidence type="ECO:0000313" key="1">
    <source>
        <dbReference type="EMBL" id="JAD89344.1"/>
    </source>
</evidence>
<proteinExistence type="predicted"/>
<organism evidence="1">
    <name type="scientific">Arundo donax</name>
    <name type="common">Giant reed</name>
    <name type="synonym">Donax arundinaceus</name>
    <dbReference type="NCBI Taxonomy" id="35708"/>
    <lineage>
        <taxon>Eukaryota</taxon>
        <taxon>Viridiplantae</taxon>
        <taxon>Streptophyta</taxon>
        <taxon>Embryophyta</taxon>
        <taxon>Tracheophyta</taxon>
        <taxon>Spermatophyta</taxon>
        <taxon>Magnoliopsida</taxon>
        <taxon>Liliopsida</taxon>
        <taxon>Poales</taxon>
        <taxon>Poaceae</taxon>
        <taxon>PACMAD clade</taxon>
        <taxon>Arundinoideae</taxon>
        <taxon>Arundineae</taxon>
        <taxon>Arundo</taxon>
    </lineage>
</organism>
<dbReference type="AlphaFoldDB" id="A0A0A9DL73"/>
<name>A0A0A9DL73_ARUDO</name>
<reference evidence="1" key="1">
    <citation type="submission" date="2014-09" db="EMBL/GenBank/DDBJ databases">
        <authorList>
            <person name="Magalhaes I.L.F."/>
            <person name="Oliveira U."/>
            <person name="Santos F.R."/>
            <person name="Vidigal T.H.D.A."/>
            <person name="Brescovit A.D."/>
            <person name="Santos A.J."/>
        </authorList>
    </citation>
    <scope>NUCLEOTIDE SEQUENCE</scope>
    <source>
        <tissue evidence="1">Shoot tissue taken approximately 20 cm above the soil surface</tissue>
    </source>
</reference>
<protein>
    <submittedName>
        <fullName evidence="1">Uncharacterized protein</fullName>
    </submittedName>
</protein>
<dbReference type="EMBL" id="GBRH01208551">
    <property type="protein sequence ID" value="JAD89344.1"/>
    <property type="molecule type" value="Transcribed_RNA"/>
</dbReference>
<accession>A0A0A9DL73</accession>
<sequence>MKGSDYDILFPNLYHCYLRTLEFPYAMQTLCPST</sequence>